<feature type="domain" description="Helicase C-terminal" evidence="6">
    <location>
        <begin position="598"/>
        <end position="790"/>
    </location>
</feature>
<dbReference type="InterPro" id="IPR027417">
    <property type="entry name" value="P-loop_NTPase"/>
</dbReference>
<dbReference type="SUPFAM" id="SSF52540">
    <property type="entry name" value="P-loop containing nucleoside triphosphate hydrolases"/>
    <property type="match status" value="2"/>
</dbReference>
<dbReference type="GO" id="GO:0005737">
    <property type="term" value="C:cytoplasm"/>
    <property type="evidence" value="ECO:0007669"/>
    <property type="project" value="TreeGrafter"/>
</dbReference>
<evidence type="ECO:0008006" key="8">
    <source>
        <dbReference type="Google" id="ProtNLM"/>
    </source>
</evidence>
<accession>A0A6C0C4J2</accession>
<reference evidence="7" key="1">
    <citation type="journal article" date="2020" name="Nature">
        <title>Giant virus diversity and host interactions through global metagenomics.</title>
        <authorList>
            <person name="Schulz F."/>
            <person name="Roux S."/>
            <person name="Paez-Espino D."/>
            <person name="Jungbluth S."/>
            <person name="Walsh D.A."/>
            <person name="Denef V.J."/>
            <person name="McMahon K.D."/>
            <person name="Konstantinidis K.T."/>
            <person name="Eloe-Fadrosh E.A."/>
            <person name="Kyrpides N.C."/>
            <person name="Woyke T."/>
        </authorList>
    </citation>
    <scope>NUCLEOTIDE SEQUENCE</scope>
    <source>
        <strain evidence="7">GVMAG-M-3300020187-37</strain>
    </source>
</reference>
<dbReference type="PROSITE" id="PS51194">
    <property type="entry name" value="HELICASE_CTER"/>
    <property type="match status" value="1"/>
</dbReference>
<keyword evidence="4" id="KW-0067">ATP-binding</keyword>
<dbReference type="InterPro" id="IPR014001">
    <property type="entry name" value="Helicase_ATP-bd"/>
</dbReference>
<dbReference type="PANTHER" id="PTHR44533">
    <property type="entry name" value="DEAD/H RNA HELICASE, PUTATIVE-RELATED"/>
    <property type="match status" value="1"/>
</dbReference>
<dbReference type="InterPro" id="IPR011545">
    <property type="entry name" value="DEAD/DEAH_box_helicase_dom"/>
</dbReference>
<name>A0A6C0C4J2_9ZZZZ</name>
<organism evidence="7">
    <name type="scientific">viral metagenome</name>
    <dbReference type="NCBI Taxonomy" id="1070528"/>
    <lineage>
        <taxon>unclassified sequences</taxon>
        <taxon>metagenomes</taxon>
        <taxon>organismal metagenomes</taxon>
    </lineage>
</organism>
<proteinExistence type="predicted"/>
<dbReference type="InterPro" id="IPR001650">
    <property type="entry name" value="Helicase_C-like"/>
</dbReference>
<keyword evidence="3" id="KW-0347">Helicase</keyword>
<dbReference type="Pfam" id="PF00270">
    <property type="entry name" value="DEAD"/>
    <property type="match status" value="1"/>
</dbReference>
<keyword evidence="2" id="KW-0378">Hydrolase</keyword>
<feature type="domain" description="Helicase ATP-binding" evidence="5">
    <location>
        <begin position="195"/>
        <end position="345"/>
    </location>
</feature>
<evidence type="ECO:0000313" key="7">
    <source>
        <dbReference type="EMBL" id="QHS99527.1"/>
    </source>
</evidence>
<evidence type="ECO:0000256" key="2">
    <source>
        <dbReference type="ARBA" id="ARBA00022801"/>
    </source>
</evidence>
<dbReference type="GO" id="GO:0016787">
    <property type="term" value="F:hydrolase activity"/>
    <property type="evidence" value="ECO:0007669"/>
    <property type="project" value="UniProtKB-KW"/>
</dbReference>
<dbReference type="GO" id="GO:0005524">
    <property type="term" value="F:ATP binding"/>
    <property type="evidence" value="ECO:0007669"/>
    <property type="project" value="UniProtKB-KW"/>
</dbReference>
<evidence type="ECO:0000256" key="3">
    <source>
        <dbReference type="ARBA" id="ARBA00022806"/>
    </source>
</evidence>
<keyword evidence="1" id="KW-0547">Nucleotide-binding</keyword>
<dbReference type="PROSITE" id="PS51192">
    <property type="entry name" value="HELICASE_ATP_BIND_1"/>
    <property type="match status" value="1"/>
</dbReference>
<dbReference type="AlphaFoldDB" id="A0A6C0C4J2"/>
<dbReference type="InterPro" id="IPR052431">
    <property type="entry name" value="SKI2_subfamily_helicases"/>
</dbReference>
<dbReference type="Gene3D" id="3.40.50.300">
    <property type="entry name" value="P-loop containing nucleotide triphosphate hydrolases"/>
    <property type="match status" value="2"/>
</dbReference>
<dbReference type="GO" id="GO:0003676">
    <property type="term" value="F:nucleic acid binding"/>
    <property type="evidence" value="ECO:0007669"/>
    <property type="project" value="InterPro"/>
</dbReference>
<sequence length="939" mass="111563">MDPLLLKQNIDKNNFNVFIRDLSDTLNNNLKHIIEDTITNIPKNNNKNNKPKKQVIKKKDIIIAENLKKHALIKIKDDLLKVDFLFDNKNINNPFNSIKLLKSKEGIEKMKYLLLDFYWTHKHKKQYMNFIISLYYQLKDTEKNDYKELIITIGDKLQQYEYKLYMMKELGYLLPPLNFWDNPEKKLDDWQKDVINIVNKKESCIVKAPTSAGKTWIAMSTGIIHKKILYVCPAKPVAYQVGSHFIRMGYKVHYLVDNLSKNSFDNKTNIFIGTPYEIENNLYKIGIHFDYAVFDEIHNLNSNNDGDIYENLIKILQCNFLALSATIGNIEFLKNIFNNINNNNKKIHYVEYNKRFINHQRWIYNNKTLESIHPLCSTNIEDLNENFINNSLSFTPNDCAKLWECIDDVYDSDEEYETIIENMSPDEYFKENKLLTLDDCSKYEMFLKQFLINNKSNNNINEILDNLKSNNYKNDKENIIPFLRECKKNDMLPMIVFNTNVEVCKDIFYYIYENLAKSENLYYPFHYIILEKKQELYDKYLEEREKFKNNIKIDKKSKDPSTDINTKLENYDRKYKEKYKEDISKFYLSCLNDINRSNVDKVIKNIQKKKLQNEYKNFIDNPEFCEQDIFKKHEDFCFTMDEPMSGETIRDIRREIMKTLGVKISYEHPIFQMLKRGIGLYIETMPDEYKWILQKLLSQRKIGVVVSDRTLCMGIDLPVRTITLMEYDGNNVFTNEDYQQMSGRAGRRGQDNRGNVIFYGNIDYLSLMKGILPNISGSNNNINTNYKILSKINKNIKSDNINKVFDYFINPDRAISNCNIQVDNNKLLWYLRKYINATKFINELDNIESYLFMNKIDTDIYILNNIYKLINSLNINTEYKSGTINNNIINKLSIFNEIYEVSINIYNNLNKDKYLFIRQSLFLIYKNIRTIIIKYNGFQ</sequence>
<dbReference type="EMBL" id="MN739344">
    <property type="protein sequence ID" value="QHS99527.1"/>
    <property type="molecule type" value="Genomic_DNA"/>
</dbReference>
<protein>
    <recommendedName>
        <fullName evidence="8">Helicase ATP-binding domain-containing protein</fullName>
    </recommendedName>
</protein>
<dbReference type="GO" id="GO:0004386">
    <property type="term" value="F:helicase activity"/>
    <property type="evidence" value="ECO:0007669"/>
    <property type="project" value="UniProtKB-KW"/>
</dbReference>
<evidence type="ECO:0000256" key="1">
    <source>
        <dbReference type="ARBA" id="ARBA00022741"/>
    </source>
</evidence>
<evidence type="ECO:0000259" key="5">
    <source>
        <dbReference type="PROSITE" id="PS51192"/>
    </source>
</evidence>
<dbReference type="SMART" id="SM00487">
    <property type="entry name" value="DEXDc"/>
    <property type="match status" value="1"/>
</dbReference>
<evidence type="ECO:0000259" key="6">
    <source>
        <dbReference type="PROSITE" id="PS51194"/>
    </source>
</evidence>
<dbReference type="PANTHER" id="PTHR44533:SF4">
    <property type="entry name" value="DEAD_H RNA HELICASE, PUTATIVE-RELATED"/>
    <property type="match status" value="1"/>
</dbReference>
<evidence type="ECO:0000256" key="4">
    <source>
        <dbReference type="ARBA" id="ARBA00022840"/>
    </source>
</evidence>